<feature type="transmembrane region" description="Helical" evidence="1">
    <location>
        <begin position="12"/>
        <end position="33"/>
    </location>
</feature>
<feature type="transmembrane region" description="Helical" evidence="1">
    <location>
        <begin position="39"/>
        <end position="59"/>
    </location>
</feature>
<evidence type="ECO:0000256" key="1">
    <source>
        <dbReference type="SAM" id="Phobius"/>
    </source>
</evidence>
<protein>
    <submittedName>
        <fullName evidence="2">Uncharacterized protein</fullName>
    </submittedName>
</protein>
<name>A0A2I1IMS2_9ACTO</name>
<gene>
    <name evidence="2" type="ORF">CYJ19_05940</name>
</gene>
<organism evidence="2 3">
    <name type="scientific">Winkia neuii</name>
    <dbReference type="NCBI Taxonomy" id="33007"/>
    <lineage>
        <taxon>Bacteria</taxon>
        <taxon>Bacillati</taxon>
        <taxon>Actinomycetota</taxon>
        <taxon>Actinomycetes</taxon>
        <taxon>Actinomycetales</taxon>
        <taxon>Actinomycetaceae</taxon>
        <taxon>Winkia</taxon>
    </lineage>
</organism>
<keyword evidence="3" id="KW-1185">Reference proteome</keyword>
<keyword evidence="1" id="KW-0472">Membrane</keyword>
<dbReference type="EMBL" id="PKKO01000003">
    <property type="protein sequence ID" value="PKY72382.1"/>
    <property type="molecule type" value="Genomic_DNA"/>
</dbReference>
<keyword evidence="1" id="KW-1133">Transmembrane helix</keyword>
<dbReference type="AlphaFoldDB" id="A0A2I1IMS2"/>
<evidence type="ECO:0000313" key="3">
    <source>
        <dbReference type="Proteomes" id="UP000235122"/>
    </source>
</evidence>
<sequence>MQTAKKIRRTNWALAFLGAAHWVTLMVFLTYAYTPDQVGPTISLILLLIYSWGATCCSAELKKAVIKKDHALALTASAIKQLLAENKTPNDKLKP</sequence>
<keyword evidence="1" id="KW-0812">Transmembrane</keyword>
<evidence type="ECO:0000313" key="2">
    <source>
        <dbReference type="EMBL" id="PKY72382.1"/>
    </source>
</evidence>
<proteinExistence type="predicted"/>
<reference evidence="2 3" key="1">
    <citation type="submission" date="2017-12" db="EMBL/GenBank/DDBJ databases">
        <title>Phylogenetic diversity of female urinary microbiome.</title>
        <authorList>
            <person name="Thomas-White K."/>
            <person name="Wolfe A.J."/>
        </authorList>
    </citation>
    <scope>NUCLEOTIDE SEQUENCE [LARGE SCALE GENOMIC DNA]</scope>
    <source>
        <strain evidence="2 3">UMB0402</strain>
    </source>
</reference>
<dbReference type="Proteomes" id="UP000235122">
    <property type="component" value="Unassembled WGS sequence"/>
</dbReference>
<accession>A0A2I1IMS2</accession>
<comment type="caution">
    <text evidence="2">The sequence shown here is derived from an EMBL/GenBank/DDBJ whole genome shotgun (WGS) entry which is preliminary data.</text>
</comment>